<evidence type="ECO:0000313" key="8">
    <source>
        <dbReference type="Proteomes" id="UP000245207"/>
    </source>
</evidence>
<feature type="compositionally biased region" description="Low complexity" evidence="5">
    <location>
        <begin position="150"/>
        <end position="161"/>
    </location>
</feature>
<dbReference type="STRING" id="35608.A0A2U1NR80"/>
<feature type="compositionally biased region" description="Low complexity" evidence="5">
    <location>
        <begin position="227"/>
        <end position="242"/>
    </location>
</feature>
<protein>
    <submittedName>
        <fullName evidence="7">Arf GTPase activating protein</fullName>
    </submittedName>
</protein>
<dbReference type="InterPro" id="IPR044820">
    <property type="entry name" value="AGD14-like"/>
</dbReference>
<dbReference type="FunFam" id="1.10.220.150:FF:000005">
    <property type="entry name" value="Arf-GAP domain and FG repeat-containing protein 1"/>
    <property type="match status" value="1"/>
</dbReference>
<sequence length="682" mass="74837">MSSSRKEEERNEKIIRGLMKLPPNRRCINCNSLGPQYVCTNFWTFVCMTCSGIHREFTHRVKSVSMSKFTSQEVEALQEGGNQRARETFLKDWDPREQRLPDNSNVDKVRDFIKSVYVDKKFFSSKASGKPPRDTLNHRNNEDDTRRASSYHSYSQSPPYDYQYEERRYGKQAPALTKKPGSDRGMFRFLSTSRLSDHVQEDRFANEVSNPRASDYSVTNGGDLFRSGTQSPPSLSQSSGSGKFDGLDLFSAPNQPPSTTPAPAPLSQSSGSGKFDGLDLFDVPNQPPSTTPAPAPTPLSQSSGSGKFNGLDLFDVPNQPPSTTPASAPSAEPQKFDSLDLFNAPNQTQSTTPAPSVESRKFDGLDLFSAPYAPQSTTTAPPTAINLSVNQQFKAFEPSVDLFTAMPKQQSADTLNDKSADTVTQKNDGWASFDMPWHAEPSQNIKSSITVSETSTSDLFHGKFDHTSSPDKSSNWSFQQDFSASGPAPLNIPWQGGVHDIGVPVNEKNNQQSWSSFEESTTTSESIYTSSGEQIPIQAADPYFQWGISENLNMKQADLNTRSAPFLSTAPYAFDSFDSSSELPVQHGAQSNVVDTKSRNPFDFPSDTDLDPSNMFLDMSSVHSALPNHNMSTPWFPESATIQYAPATQDAFVYMAGQAPSMQIPNIQAQGPVASIGGNPFG</sequence>
<dbReference type="EMBL" id="PKPP01002323">
    <property type="protein sequence ID" value="PWA76016.1"/>
    <property type="molecule type" value="Genomic_DNA"/>
</dbReference>
<dbReference type="PANTHER" id="PTHR46085">
    <property type="entry name" value="ARFGAP/RECO-RELATED"/>
    <property type="match status" value="1"/>
</dbReference>
<keyword evidence="3" id="KW-0862">Zinc</keyword>
<dbReference type="InterPro" id="IPR037278">
    <property type="entry name" value="ARFGAP/RecO"/>
</dbReference>
<dbReference type="Gene3D" id="1.10.220.150">
    <property type="entry name" value="Arf GTPase activating protein"/>
    <property type="match status" value="1"/>
</dbReference>
<evidence type="ECO:0000259" key="6">
    <source>
        <dbReference type="PROSITE" id="PS50115"/>
    </source>
</evidence>
<evidence type="ECO:0000313" key="7">
    <source>
        <dbReference type="EMBL" id="PWA76016.1"/>
    </source>
</evidence>
<feature type="compositionally biased region" description="Basic and acidic residues" evidence="5">
    <location>
        <begin position="131"/>
        <end position="147"/>
    </location>
</feature>
<feature type="compositionally biased region" description="Polar residues" evidence="5">
    <location>
        <begin position="207"/>
        <end position="220"/>
    </location>
</feature>
<evidence type="ECO:0000256" key="1">
    <source>
        <dbReference type="ARBA" id="ARBA00022723"/>
    </source>
</evidence>
<evidence type="ECO:0000256" key="5">
    <source>
        <dbReference type="SAM" id="MobiDB-lite"/>
    </source>
</evidence>
<dbReference type="Proteomes" id="UP000245207">
    <property type="component" value="Unassembled WGS sequence"/>
</dbReference>
<name>A0A2U1NR80_ARTAN</name>
<feature type="compositionally biased region" description="Polar residues" evidence="5">
    <location>
        <begin position="344"/>
        <end position="354"/>
    </location>
</feature>
<dbReference type="GO" id="GO:0005096">
    <property type="term" value="F:GTPase activator activity"/>
    <property type="evidence" value="ECO:0007669"/>
    <property type="project" value="InterPro"/>
</dbReference>
<dbReference type="InterPro" id="IPR038508">
    <property type="entry name" value="ArfGAP_dom_sf"/>
</dbReference>
<dbReference type="GO" id="GO:0008270">
    <property type="term" value="F:zinc ion binding"/>
    <property type="evidence" value="ECO:0007669"/>
    <property type="project" value="UniProtKB-KW"/>
</dbReference>
<feature type="compositionally biased region" description="Pro residues" evidence="5">
    <location>
        <begin position="254"/>
        <end position="264"/>
    </location>
</feature>
<dbReference type="SMART" id="SM00105">
    <property type="entry name" value="ArfGap"/>
    <property type="match status" value="1"/>
</dbReference>
<dbReference type="SUPFAM" id="SSF57863">
    <property type="entry name" value="ArfGap/RecO-like zinc finger"/>
    <property type="match status" value="1"/>
</dbReference>
<evidence type="ECO:0000256" key="2">
    <source>
        <dbReference type="ARBA" id="ARBA00022771"/>
    </source>
</evidence>
<keyword evidence="1" id="KW-0479">Metal-binding</keyword>
<dbReference type="Pfam" id="PF01412">
    <property type="entry name" value="ArfGap"/>
    <property type="match status" value="1"/>
</dbReference>
<reference evidence="7 8" key="1">
    <citation type="journal article" date="2018" name="Mol. Plant">
        <title>The genome of Artemisia annua provides insight into the evolution of Asteraceae family and artemisinin biosynthesis.</title>
        <authorList>
            <person name="Shen Q."/>
            <person name="Zhang L."/>
            <person name="Liao Z."/>
            <person name="Wang S."/>
            <person name="Yan T."/>
            <person name="Shi P."/>
            <person name="Liu M."/>
            <person name="Fu X."/>
            <person name="Pan Q."/>
            <person name="Wang Y."/>
            <person name="Lv Z."/>
            <person name="Lu X."/>
            <person name="Zhang F."/>
            <person name="Jiang W."/>
            <person name="Ma Y."/>
            <person name="Chen M."/>
            <person name="Hao X."/>
            <person name="Li L."/>
            <person name="Tang Y."/>
            <person name="Lv G."/>
            <person name="Zhou Y."/>
            <person name="Sun X."/>
            <person name="Brodelius P.E."/>
            <person name="Rose J.K.C."/>
            <person name="Tang K."/>
        </authorList>
    </citation>
    <scope>NUCLEOTIDE SEQUENCE [LARGE SCALE GENOMIC DNA]</scope>
    <source>
        <strain evidence="8">cv. Huhao1</strain>
        <tissue evidence="7">Leaf</tissue>
    </source>
</reference>
<dbReference type="AlphaFoldDB" id="A0A2U1NR80"/>
<keyword evidence="8" id="KW-1185">Reference proteome</keyword>
<dbReference type="InterPro" id="IPR001164">
    <property type="entry name" value="ArfGAP_dom"/>
</dbReference>
<dbReference type="PROSITE" id="PS50115">
    <property type="entry name" value="ARFGAP"/>
    <property type="match status" value="1"/>
</dbReference>
<organism evidence="7 8">
    <name type="scientific">Artemisia annua</name>
    <name type="common">Sweet wormwood</name>
    <dbReference type="NCBI Taxonomy" id="35608"/>
    <lineage>
        <taxon>Eukaryota</taxon>
        <taxon>Viridiplantae</taxon>
        <taxon>Streptophyta</taxon>
        <taxon>Embryophyta</taxon>
        <taxon>Tracheophyta</taxon>
        <taxon>Spermatophyta</taxon>
        <taxon>Magnoliopsida</taxon>
        <taxon>eudicotyledons</taxon>
        <taxon>Gunneridae</taxon>
        <taxon>Pentapetalae</taxon>
        <taxon>asterids</taxon>
        <taxon>campanulids</taxon>
        <taxon>Asterales</taxon>
        <taxon>Asteraceae</taxon>
        <taxon>Asteroideae</taxon>
        <taxon>Anthemideae</taxon>
        <taxon>Artemisiinae</taxon>
        <taxon>Artemisia</taxon>
    </lineage>
</organism>
<feature type="domain" description="Arf-GAP" evidence="6">
    <location>
        <begin position="12"/>
        <end position="131"/>
    </location>
</feature>
<comment type="caution">
    <text evidence="7">The sequence shown here is derived from an EMBL/GenBank/DDBJ whole genome shotgun (WGS) entry which is preliminary data.</text>
</comment>
<evidence type="ECO:0000256" key="4">
    <source>
        <dbReference type="PROSITE-ProRule" id="PRU00288"/>
    </source>
</evidence>
<dbReference type="PANTHER" id="PTHR46085:SF4">
    <property type="entry name" value="ADP-RIBOSYLATION FACTOR GTPASE-ACTIVATING PROTEIN AGD14-RELATED"/>
    <property type="match status" value="1"/>
</dbReference>
<dbReference type="OrthoDB" id="6036at2759"/>
<proteinExistence type="predicted"/>
<accession>A0A2U1NR80</accession>
<feature type="region of interest" description="Disordered" evidence="5">
    <location>
        <begin position="124"/>
        <end position="161"/>
    </location>
</feature>
<evidence type="ECO:0000256" key="3">
    <source>
        <dbReference type="ARBA" id="ARBA00022833"/>
    </source>
</evidence>
<feature type="region of interest" description="Disordered" evidence="5">
    <location>
        <begin position="201"/>
        <end position="359"/>
    </location>
</feature>
<dbReference type="PRINTS" id="PR00405">
    <property type="entry name" value="REVINTRACTNG"/>
</dbReference>
<gene>
    <name evidence="7" type="ORF">CTI12_AA237680</name>
</gene>
<keyword evidence="2 4" id="KW-0863">Zinc-finger</keyword>
<feature type="compositionally biased region" description="Pro residues" evidence="5">
    <location>
        <begin position="285"/>
        <end position="297"/>
    </location>
</feature>
<dbReference type="CDD" id="cd08838">
    <property type="entry name" value="ArfGap_AGFG"/>
    <property type="match status" value="1"/>
</dbReference>